<dbReference type="Gene3D" id="3.20.20.190">
    <property type="entry name" value="Phosphatidylinositol (PI) phosphodiesterase"/>
    <property type="match status" value="1"/>
</dbReference>
<dbReference type="InterPro" id="IPR017946">
    <property type="entry name" value="PLC-like_Pdiesterase_TIM-brl"/>
</dbReference>
<protein>
    <recommendedName>
        <fullName evidence="1">GP-PDE domain-containing protein</fullName>
    </recommendedName>
</protein>
<organism evidence="2 3">
    <name type="scientific">Ladona fulva</name>
    <name type="common">Scarce chaser dragonfly</name>
    <name type="synonym">Libellula fulva</name>
    <dbReference type="NCBI Taxonomy" id="123851"/>
    <lineage>
        <taxon>Eukaryota</taxon>
        <taxon>Metazoa</taxon>
        <taxon>Ecdysozoa</taxon>
        <taxon>Arthropoda</taxon>
        <taxon>Hexapoda</taxon>
        <taxon>Insecta</taxon>
        <taxon>Pterygota</taxon>
        <taxon>Palaeoptera</taxon>
        <taxon>Odonata</taxon>
        <taxon>Epiprocta</taxon>
        <taxon>Anisoptera</taxon>
        <taxon>Libelluloidea</taxon>
        <taxon>Libellulidae</taxon>
        <taxon>Ladona</taxon>
    </lineage>
</organism>
<dbReference type="PANTHER" id="PTHR46320:SF1">
    <property type="entry name" value="GLYCEROPHOSPHODIESTER PHOSPHODIESTERASE 1"/>
    <property type="match status" value="1"/>
</dbReference>
<dbReference type="OrthoDB" id="197419at2759"/>
<dbReference type="GO" id="GO:0070291">
    <property type="term" value="P:N-acylethanolamine metabolic process"/>
    <property type="evidence" value="ECO:0007669"/>
    <property type="project" value="TreeGrafter"/>
</dbReference>
<reference evidence="2" key="1">
    <citation type="submission" date="2013-04" db="EMBL/GenBank/DDBJ databases">
        <authorList>
            <person name="Qu J."/>
            <person name="Murali S.C."/>
            <person name="Bandaranaike D."/>
            <person name="Bellair M."/>
            <person name="Blankenburg K."/>
            <person name="Chao H."/>
            <person name="Dinh H."/>
            <person name="Doddapaneni H."/>
            <person name="Downs B."/>
            <person name="Dugan-Rocha S."/>
            <person name="Elkadiri S."/>
            <person name="Gnanaolivu R.D."/>
            <person name="Hernandez B."/>
            <person name="Javaid M."/>
            <person name="Jayaseelan J.C."/>
            <person name="Lee S."/>
            <person name="Li M."/>
            <person name="Ming W."/>
            <person name="Munidasa M."/>
            <person name="Muniz J."/>
            <person name="Nguyen L."/>
            <person name="Ongeri F."/>
            <person name="Osuji N."/>
            <person name="Pu L.-L."/>
            <person name="Puazo M."/>
            <person name="Qu C."/>
            <person name="Quiroz J."/>
            <person name="Raj R."/>
            <person name="Weissenberger G."/>
            <person name="Xin Y."/>
            <person name="Zou X."/>
            <person name="Han Y."/>
            <person name="Richards S."/>
            <person name="Worley K."/>
            <person name="Muzny D."/>
            <person name="Gibbs R."/>
        </authorList>
    </citation>
    <scope>NUCLEOTIDE SEQUENCE</scope>
    <source>
        <strain evidence="2">Sampled in the wild</strain>
    </source>
</reference>
<keyword evidence="3" id="KW-1185">Reference proteome</keyword>
<dbReference type="AlphaFoldDB" id="A0A8K0K4E8"/>
<dbReference type="GO" id="GO:0005886">
    <property type="term" value="C:plasma membrane"/>
    <property type="evidence" value="ECO:0007669"/>
    <property type="project" value="TreeGrafter"/>
</dbReference>
<reference evidence="2" key="2">
    <citation type="submission" date="2017-10" db="EMBL/GenBank/DDBJ databases">
        <title>Ladona fulva Genome sequencing and assembly.</title>
        <authorList>
            <person name="Murali S."/>
            <person name="Richards S."/>
            <person name="Bandaranaike D."/>
            <person name="Bellair M."/>
            <person name="Blankenburg K."/>
            <person name="Chao H."/>
            <person name="Dinh H."/>
            <person name="Doddapaneni H."/>
            <person name="Dugan-Rocha S."/>
            <person name="Elkadiri S."/>
            <person name="Gnanaolivu R."/>
            <person name="Hernandez B."/>
            <person name="Skinner E."/>
            <person name="Javaid M."/>
            <person name="Lee S."/>
            <person name="Li M."/>
            <person name="Ming W."/>
            <person name="Munidasa M."/>
            <person name="Muniz J."/>
            <person name="Nguyen L."/>
            <person name="Hughes D."/>
            <person name="Osuji N."/>
            <person name="Pu L.-L."/>
            <person name="Puazo M."/>
            <person name="Qu C."/>
            <person name="Quiroz J."/>
            <person name="Raj R."/>
            <person name="Weissenberger G."/>
            <person name="Xin Y."/>
            <person name="Zou X."/>
            <person name="Han Y."/>
            <person name="Worley K."/>
            <person name="Muzny D."/>
            <person name="Gibbs R."/>
        </authorList>
    </citation>
    <scope>NUCLEOTIDE SEQUENCE</scope>
    <source>
        <strain evidence="2">Sampled in the wild</strain>
    </source>
</reference>
<dbReference type="Pfam" id="PF03009">
    <property type="entry name" value="GDPD"/>
    <property type="match status" value="1"/>
</dbReference>
<proteinExistence type="predicted"/>
<dbReference type="InterPro" id="IPR030395">
    <property type="entry name" value="GP_PDE_dom"/>
</dbReference>
<comment type="caution">
    <text evidence="2">The sequence shown here is derived from an EMBL/GenBank/DDBJ whole genome shotgun (WGS) entry which is preliminary data.</text>
</comment>
<dbReference type="EMBL" id="KZ308325">
    <property type="protein sequence ID" value="KAG8227487.1"/>
    <property type="molecule type" value="Genomic_DNA"/>
</dbReference>
<evidence type="ECO:0000313" key="2">
    <source>
        <dbReference type="EMBL" id="KAG8227487.1"/>
    </source>
</evidence>
<feature type="domain" description="GP-PDE" evidence="1">
    <location>
        <begin position="92"/>
        <end position="192"/>
    </location>
</feature>
<evidence type="ECO:0000259" key="1">
    <source>
        <dbReference type="PROSITE" id="PS51704"/>
    </source>
</evidence>
<gene>
    <name evidence="2" type="ORF">J437_LFUL002376</name>
</gene>
<dbReference type="PANTHER" id="PTHR46320">
    <property type="entry name" value="GLYCEROPHOSPHODIESTER PHOSPHODIESTERASE 1"/>
    <property type="match status" value="1"/>
</dbReference>
<name>A0A8K0K4E8_LADFU</name>
<dbReference type="GO" id="GO:0006580">
    <property type="term" value="P:ethanolamine metabolic process"/>
    <property type="evidence" value="ECO:0007669"/>
    <property type="project" value="TreeGrafter"/>
</dbReference>
<dbReference type="PROSITE" id="PS51704">
    <property type="entry name" value="GP_PDE"/>
    <property type="match status" value="1"/>
</dbReference>
<evidence type="ECO:0000313" key="3">
    <source>
        <dbReference type="Proteomes" id="UP000792457"/>
    </source>
</evidence>
<dbReference type="GO" id="GO:0006644">
    <property type="term" value="P:phospholipid metabolic process"/>
    <property type="evidence" value="ECO:0007669"/>
    <property type="project" value="TreeGrafter"/>
</dbReference>
<dbReference type="GO" id="GO:0008889">
    <property type="term" value="F:glycerophosphodiester phosphodiesterase activity"/>
    <property type="evidence" value="ECO:0007669"/>
    <property type="project" value="TreeGrafter"/>
</dbReference>
<dbReference type="Proteomes" id="UP000792457">
    <property type="component" value="Unassembled WGS sequence"/>
</dbReference>
<sequence>MLWTCFVLWLYIHGLWLIFLDTLFSSFPLLLFGSLSLFIAYYYMKLPPPDENLVEDLLGRDPWLEGDDFCVPNGDAVSESDDSIERKESFCMRVIAHRGAGLDAPENSLSAFRKGKRGRWDGGKGRCKERGCTAVEFDVALTADGVPVIFHDAFVDRVTDSSGLLSSKTLEEVKKLDISAKHPFRASEPLLK</sequence>
<accession>A0A8K0K4E8</accession>
<dbReference type="SUPFAM" id="SSF51695">
    <property type="entry name" value="PLC-like phosphodiesterases"/>
    <property type="match status" value="1"/>
</dbReference>